<organism evidence="2 3">
    <name type="scientific">Kockovaella imperatae</name>
    <dbReference type="NCBI Taxonomy" id="4999"/>
    <lineage>
        <taxon>Eukaryota</taxon>
        <taxon>Fungi</taxon>
        <taxon>Dikarya</taxon>
        <taxon>Basidiomycota</taxon>
        <taxon>Agaricomycotina</taxon>
        <taxon>Tremellomycetes</taxon>
        <taxon>Tremellales</taxon>
        <taxon>Cuniculitremaceae</taxon>
        <taxon>Kockovaella</taxon>
    </lineage>
</organism>
<keyword evidence="1" id="KW-1133">Transmembrane helix</keyword>
<evidence type="ECO:0008006" key="4">
    <source>
        <dbReference type="Google" id="ProtNLM"/>
    </source>
</evidence>
<reference evidence="2 3" key="1">
    <citation type="submission" date="2017-03" db="EMBL/GenBank/DDBJ databases">
        <title>Widespread Adenine N6-methylation of Active Genes in Fungi.</title>
        <authorList>
            <consortium name="DOE Joint Genome Institute"/>
            <person name="Mondo S.J."/>
            <person name="Dannebaum R.O."/>
            <person name="Kuo R.C."/>
            <person name="Louie K.B."/>
            <person name="Bewick A.J."/>
            <person name="Labutti K."/>
            <person name="Haridas S."/>
            <person name="Kuo A."/>
            <person name="Salamov A."/>
            <person name="Ahrendt S.R."/>
            <person name="Lau R."/>
            <person name="Bowen B.P."/>
            <person name="Lipzen A."/>
            <person name="Sullivan W."/>
            <person name="Andreopoulos W.B."/>
            <person name="Clum A."/>
            <person name="Lindquist E."/>
            <person name="Daum C."/>
            <person name="Northen T.R."/>
            <person name="Ramamoorthy G."/>
            <person name="Schmitz R.J."/>
            <person name="Gryganskyi A."/>
            <person name="Culley D."/>
            <person name="Magnuson J."/>
            <person name="James T.Y."/>
            <person name="O'Malley M.A."/>
            <person name="Stajich J.E."/>
            <person name="Spatafora J.W."/>
            <person name="Visel A."/>
            <person name="Grigoriev I.V."/>
        </authorList>
    </citation>
    <scope>NUCLEOTIDE SEQUENCE [LARGE SCALE GENOMIC DNA]</scope>
    <source>
        <strain evidence="2 3">NRRL Y-17943</strain>
    </source>
</reference>
<keyword evidence="1" id="KW-0472">Membrane</keyword>
<keyword evidence="3" id="KW-1185">Reference proteome</keyword>
<dbReference type="PANTHER" id="PTHR36587">
    <property type="entry name" value="EXPRESSION SITE-ASSOCIATED GENE 3 (ESAG3)-LIKE PROTEIN"/>
    <property type="match status" value="1"/>
</dbReference>
<dbReference type="PANTHER" id="PTHR36587:SF2">
    <property type="entry name" value="EXPRESSION SITE-ASSOCIATED GENE 3 (ESAG3)-LIKE PROTEIN"/>
    <property type="match status" value="1"/>
</dbReference>
<dbReference type="AlphaFoldDB" id="A0A1Y1UT83"/>
<gene>
    <name evidence="2" type="ORF">BD324DRAFT_51547</name>
</gene>
<dbReference type="InParanoid" id="A0A1Y1UT83"/>
<evidence type="ECO:0000313" key="3">
    <source>
        <dbReference type="Proteomes" id="UP000193218"/>
    </source>
</evidence>
<keyword evidence="1" id="KW-0812">Transmembrane</keyword>
<protein>
    <recommendedName>
        <fullName evidence="4">Nucleotide-diphospho-sugar transferase domain-containing protein</fullName>
    </recommendedName>
</protein>
<comment type="caution">
    <text evidence="2">The sequence shown here is derived from an EMBL/GenBank/DDBJ whole genome shotgun (WGS) entry which is preliminary data.</text>
</comment>
<dbReference type="GeneID" id="33554782"/>
<accession>A0A1Y1UT83</accession>
<evidence type="ECO:0000313" key="2">
    <source>
        <dbReference type="EMBL" id="ORX41233.1"/>
    </source>
</evidence>
<dbReference type="EMBL" id="NBSH01000001">
    <property type="protein sequence ID" value="ORX41233.1"/>
    <property type="molecule type" value="Genomic_DNA"/>
</dbReference>
<sequence>MRWSAVRRPGIFLPPIITLVLCTLLVPTDRYTRQRIDELACDAATEASSLPKVHLFLPINKASAEKNDRFCKAMESAIVNGWEPIVYNWELNGDRSHMLKSKVYGFSRLLNSSAVTQHIAEDDLVLLIDALDVWLQLSPAVTASRFLGFDSEIVVGADKVCYPNPKNGPDCAAAPPSPLPEGLFFTEDDESKPRNFGHASSDRPIHANSGTVLGRFYKMKELYVKLMDLMASERYKDYRSDQGQLRSVCS</sequence>
<evidence type="ECO:0000256" key="1">
    <source>
        <dbReference type="SAM" id="Phobius"/>
    </source>
</evidence>
<dbReference type="Proteomes" id="UP000193218">
    <property type="component" value="Unassembled WGS sequence"/>
</dbReference>
<proteinExistence type="predicted"/>
<dbReference type="RefSeq" id="XP_021874912.1">
    <property type="nucleotide sequence ID" value="XM_022012974.1"/>
</dbReference>
<name>A0A1Y1UT83_9TREE</name>
<dbReference type="CDD" id="cd22997">
    <property type="entry name" value="GT_LH"/>
    <property type="match status" value="1"/>
</dbReference>
<feature type="transmembrane region" description="Helical" evidence="1">
    <location>
        <begin position="6"/>
        <end position="26"/>
    </location>
</feature>
<dbReference type="OrthoDB" id="2562172at2759"/>